<dbReference type="Proteomes" id="UP000324222">
    <property type="component" value="Unassembled WGS sequence"/>
</dbReference>
<keyword evidence="2" id="KW-1185">Reference proteome</keyword>
<comment type="caution">
    <text evidence="1">The sequence shown here is derived from an EMBL/GenBank/DDBJ whole genome shotgun (WGS) entry which is preliminary data.</text>
</comment>
<evidence type="ECO:0000313" key="1">
    <source>
        <dbReference type="EMBL" id="MPC81434.1"/>
    </source>
</evidence>
<organism evidence="1 2">
    <name type="scientific">Portunus trituberculatus</name>
    <name type="common">Swimming crab</name>
    <name type="synonym">Neptunus trituberculatus</name>
    <dbReference type="NCBI Taxonomy" id="210409"/>
    <lineage>
        <taxon>Eukaryota</taxon>
        <taxon>Metazoa</taxon>
        <taxon>Ecdysozoa</taxon>
        <taxon>Arthropoda</taxon>
        <taxon>Crustacea</taxon>
        <taxon>Multicrustacea</taxon>
        <taxon>Malacostraca</taxon>
        <taxon>Eumalacostraca</taxon>
        <taxon>Eucarida</taxon>
        <taxon>Decapoda</taxon>
        <taxon>Pleocyemata</taxon>
        <taxon>Brachyura</taxon>
        <taxon>Eubrachyura</taxon>
        <taxon>Portunoidea</taxon>
        <taxon>Portunidae</taxon>
        <taxon>Portuninae</taxon>
        <taxon>Portunus</taxon>
    </lineage>
</organism>
<accession>A0A5B7IM86</accession>
<dbReference type="EMBL" id="VSRR010056945">
    <property type="protein sequence ID" value="MPC81434.1"/>
    <property type="molecule type" value="Genomic_DNA"/>
</dbReference>
<name>A0A5B7IM86_PORTR</name>
<protein>
    <submittedName>
        <fullName evidence="1">Uncharacterized protein</fullName>
    </submittedName>
</protein>
<reference evidence="1 2" key="1">
    <citation type="submission" date="2019-05" db="EMBL/GenBank/DDBJ databases">
        <title>Another draft genome of Portunus trituberculatus and its Hox gene families provides insights of decapod evolution.</title>
        <authorList>
            <person name="Jeong J.-H."/>
            <person name="Song I."/>
            <person name="Kim S."/>
            <person name="Choi T."/>
            <person name="Kim D."/>
            <person name="Ryu S."/>
            <person name="Kim W."/>
        </authorList>
    </citation>
    <scope>NUCLEOTIDE SEQUENCE [LARGE SCALE GENOMIC DNA]</scope>
    <source>
        <tissue evidence="1">Muscle</tissue>
    </source>
</reference>
<proteinExistence type="predicted"/>
<dbReference type="AlphaFoldDB" id="A0A5B7IM86"/>
<evidence type="ECO:0000313" key="2">
    <source>
        <dbReference type="Proteomes" id="UP000324222"/>
    </source>
</evidence>
<gene>
    <name evidence="1" type="ORF">E2C01_076050</name>
</gene>
<sequence length="120" mass="13776">MQFQYVLLHFSSTLSNVFCFVITSCPYSLMFDSLVLSSQTLDSVPSWARRNRRTRFRTRFLPSPTLFTTTCVDVRLSGILSSIKSNFRVRVLSLHCSTDEGASCYHPNDSILSYLFHAYN</sequence>